<reference evidence="1" key="1">
    <citation type="submission" date="2020-05" db="EMBL/GenBank/DDBJ databases">
        <authorList>
            <person name="Chiriac C."/>
            <person name="Salcher M."/>
            <person name="Ghai R."/>
            <person name="Kavagutti S V."/>
        </authorList>
    </citation>
    <scope>NUCLEOTIDE SEQUENCE</scope>
</reference>
<name>A0A6J6JHW2_9ZZZZ</name>
<gene>
    <name evidence="1" type="ORF">UFOPK2143_00288</name>
</gene>
<proteinExistence type="predicted"/>
<accession>A0A6J6JHW2</accession>
<dbReference type="AlphaFoldDB" id="A0A6J6JHW2"/>
<organism evidence="1">
    <name type="scientific">freshwater metagenome</name>
    <dbReference type="NCBI Taxonomy" id="449393"/>
    <lineage>
        <taxon>unclassified sequences</taxon>
        <taxon>metagenomes</taxon>
        <taxon>ecological metagenomes</taxon>
    </lineage>
</organism>
<protein>
    <submittedName>
        <fullName evidence="1">Unannotated protein</fullName>
    </submittedName>
</protein>
<dbReference type="EMBL" id="CAEZVV010000008">
    <property type="protein sequence ID" value="CAB4636720.1"/>
    <property type="molecule type" value="Genomic_DNA"/>
</dbReference>
<evidence type="ECO:0000313" key="1">
    <source>
        <dbReference type="EMBL" id="CAB4636720.1"/>
    </source>
</evidence>
<sequence length="211" mass="22949">MRQLGRSEQLSCTIRASRYARTTADARCSVHRGVGCGFRNEDLVRIARATGVGGDEAAGLDDGVERTAIDHEVLQHRERSGTPRLDGDGLTVVELAHVQLTGCGSLLGTMGLTVDHEATSATDAFTTITVERDRLVAVVDEVFVDEVEHFEERHFVLHVGCFVGLEMAGIGRTALAPDLECEIHICSWLLVTAHDGLNGFEHKRLFVEGRG</sequence>